<keyword evidence="5" id="KW-0418">Kinase</keyword>
<evidence type="ECO:0000256" key="3">
    <source>
        <dbReference type="ARBA" id="ARBA00022679"/>
    </source>
</evidence>
<organism evidence="12 13">
    <name type="scientific">Malassezia vespertilionis</name>
    <dbReference type="NCBI Taxonomy" id="2020962"/>
    <lineage>
        <taxon>Eukaryota</taxon>
        <taxon>Fungi</taxon>
        <taxon>Dikarya</taxon>
        <taxon>Basidiomycota</taxon>
        <taxon>Ustilaginomycotina</taxon>
        <taxon>Malasseziomycetes</taxon>
        <taxon>Malasseziales</taxon>
        <taxon>Malasseziaceae</taxon>
        <taxon>Malassezia</taxon>
    </lineage>
</organism>
<dbReference type="Pfam" id="PF00069">
    <property type="entry name" value="Pkinase"/>
    <property type="match status" value="1"/>
</dbReference>
<keyword evidence="13" id="KW-1185">Reference proteome</keyword>
<comment type="catalytic activity">
    <reaction evidence="7">
        <text>L-threonyl-[protein] + ATP = O-phospho-L-threonyl-[protein] + ADP + H(+)</text>
        <dbReference type="Rhea" id="RHEA:46608"/>
        <dbReference type="Rhea" id="RHEA-COMP:11060"/>
        <dbReference type="Rhea" id="RHEA-COMP:11605"/>
        <dbReference type="ChEBI" id="CHEBI:15378"/>
        <dbReference type="ChEBI" id="CHEBI:30013"/>
        <dbReference type="ChEBI" id="CHEBI:30616"/>
        <dbReference type="ChEBI" id="CHEBI:61977"/>
        <dbReference type="ChEBI" id="CHEBI:456216"/>
        <dbReference type="EC" id="2.7.11.1"/>
    </reaction>
</comment>
<dbReference type="Gene3D" id="1.10.510.10">
    <property type="entry name" value="Transferase(Phosphotransferase) domain 1"/>
    <property type="match status" value="1"/>
</dbReference>
<dbReference type="InterPro" id="IPR000719">
    <property type="entry name" value="Prot_kinase_dom"/>
</dbReference>
<keyword evidence="3" id="KW-0808">Transferase</keyword>
<dbReference type="GO" id="GO:0004674">
    <property type="term" value="F:protein serine/threonine kinase activity"/>
    <property type="evidence" value="ECO:0007669"/>
    <property type="project" value="UniProtKB-KW"/>
</dbReference>
<evidence type="ECO:0000256" key="5">
    <source>
        <dbReference type="ARBA" id="ARBA00022777"/>
    </source>
</evidence>
<feature type="binding site" evidence="9">
    <location>
        <position position="55"/>
    </location>
    <ligand>
        <name>ATP</name>
        <dbReference type="ChEBI" id="CHEBI:30616"/>
    </ligand>
</feature>
<evidence type="ECO:0000256" key="1">
    <source>
        <dbReference type="ARBA" id="ARBA00012513"/>
    </source>
</evidence>
<dbReference type="Proteomes" id="UP000232875">
    <property type="component" value="Unassembled WGS sequence"/>
</dbReference>
<dbReference type="PROSITE" id="PS00108">
    <property type="entry name" value="PROTEIN_KINASE_ST"/>
    <property type="match status" value="1"/>
</dbReference>
<dbReference type="PANTHER" id="PTHR24346">
    <property type="entry name" value="MAP/MICROTUBULE AFFINITY-REGULATING KINASE"/>
    <property type="match status" value="1"/>
</dbReference>
<protein>
    <recommendedName>
        <fullName evidence="1">non-specific serine/threonine protein kinase</fullName>
        <ecNumber evidence="1">2.7.11.1</ecNumber>
    </recommendedName>
</protein>
<dbReference type="SMART" id="SM00220">
    <property type="entry name" value="S_TKc"/>
    <property type="match status" value="1"/>
</dbReference>
<accession>A0A2N1J9N4</accession>
<dbReference type="PROSITE" id="PS00107">
    <property type="entry name" value="PROTEIN_KINASE_ATP"/>
    <property type="match status" value="1"/>
</dbReference>
<keyword evidence="2" id="KW-0723">Serine/threonine-protein kinase</keyword>
<evidence type="ECO:0000313" key="13">
    <source>
        <dbReference type="Proteomes" id="UP000232875"/>
    </source>
</evidence>
<comment type="catalytic activity">
    <reaction evidence="8">
        <text>L-seryl-[protein] + ATP = O-phospho-L-seryl-[protein] + ADP + H(+)</text>
        <dbReference type="Rhea" id="RHEA:17989"/>
        <dbReference type="Rhea" id="RHEA-COMP:9863"/>
        <dbReference type="Rhea" id="RHEA-COMP:11604"/>
        <dbReference type="ChEBI" id="CHEBI:15378"/>
        <dbReference type="ChEBI" id="CHEBI:29999"/>
        <dbReference type="ChEBI" id="CHEBI:30616"/>
        <dbReference type="ChEBI" id="CHEBI:83421"/>
        <dbReference type="ChEBI" id="CHEBI:456216"/>
        <dbReference type="EC" id="2.7.11.1"/>
    </reaction>
</comment>
<dbReference type="STRING" id="2020962.A0A2N1J9N4"/>
<dbReference type="GO" id="GO:0005737">
    <property type="term" value="C:cytoplasm"/>
    <property type="evidence" value="ECO:0007669"/>
    <property type="project" value="TreeGrafter"/>
</dbReference>
<feature type="compositionally biased region" description="Low complexity" evidence="10">
    <location>
        <begin position="357"/>
        <end position="366"/>
    </location>
</feature>
<evidence type="ECO:0000256" key="8">
    <source>
        <dbReference type="ARBA" id="ARBA00048679"/>
    </source>
</evidence>
<sequence length="560" mass="62056">MPSNIQHQNLIGQRIAEGGLEIVTVLGIGAYGVVYLAQDTMRESESGDIRYYAVKCLDRTGLDGRQRGFQHRETLLHTMASAHLNVLTLHRIIDEPTSPYTFVVLDYCADGDLFTMITESKRYHLDTEPYQSDPNYADGRPMPESASYRKARMSTDALIKDVFCQIIDAVEHCHNLGIFHRDLKPENILCTDGGCRVQLADFGLATGKRMSSDFGCGSFFYMGPECQGGVVSRIAEYDTAANDIWSLGIVLINLICGRNPWKQATLVDETFREYLRDPNFIMKILPISRDTNEVLKHILALYPENRYSLCELRKSVLGIKRLLATNVELWQRQRDARIATKAEVAKRRTKHVCPPASSTTRTSLNTRRMRGVTSDPKTHVSAPIPVRNVPTTADPDSAGLSMLVLGSGENILTNPEQTDSVYPNKQYTEAHGSVEGEPQSSVKSKNGSASASVTVPSLVDTASTVSSVQLAETPINATCSRHTQVGAQEAMFKLEFEARMSSAPSSPQEHDPYADRAKNNVLGTLQATAQPIPRVLKRDRWVSPRSSLHSFQTDPLFPPP</sequence>
<dbReference type="PROSITE" id="PS50011">
    <property type="entry name" value="PROTEIN_KINASE_DOM"/>
    <property type="match status" value="1"/>
</dbReference>
<evidence type="ECO:0000259" key="11">
    <source>
        <dbReference type="PROSITE" id="PS50011"/>
    </source>
</evidence>
<dbReference type="GO" id="GO:0005524">
    <property type="term" value="F:ATP binding"/>
    <property type="evidence" value="ECO:0007669"/>
    <property type="project" value="UniProtKB-UniRule"/>
</dbReference>
<dbReference type="SUPFAM" id="SSF56112">
    <property type="entry name" value="Protein kinase-like (PK-like)"/>
    <property type="match status" value="1"/>
</dbReference>
<dbReference type="PANTHER" id="PTHR24346:SF107">
    <property type="entry name" value="SERINE_THREONINE-PROTEIN KINASE CHK1"/>
    <property type="match status" value="1"/>
</dbReference>
<dbReference type="InterPro" id="IPR017441">
    <property type="entry name" value="Protein_kinase_ATP_BS"/>
</dbReference>
<reference evidence="12 13" key="1">
    <citation type="submission" date="2017-10" db="EMBL/GenBank/DDBJ databases">
        <title>A novel species of cold-tolerant Malassezia isolated from bats.</title>
        <authorList>
            <person name="Lorch J.M."/>
            <person name="Palmer J.M."/>
            <person name="Vanderwolf K.J."/>
            <person name="Schmidt K.Z."/>
            <person name="Verant M.L."/>
            <person name="Weller T.J."/>
            <person name="Blehert D.S."/>
        </authorList>
    </citation>
    <scope>NUCLEOTIDE SEQUENCE [LARGE SCALE GENOMIC DNA]</scope>
    <source>
        <strain evidence="12 13">NWHC:44797-103</strain>
    </source>
</reference>
<dbReference type="GO" id="GO:0035556">
    <property type="term" value="P:intracellular signal transduction"/>
    <property type="evidence" value="ECO:0007669"/>
    <property type="project" value="TreeGrafter"/>
</dbReference>
<evidence type="ECO:0000256" key="6">
    <source>
        <dbReference type="ARBA" id="ARBA00022840"/>
    </source>
</evidence>
<dbReference type="AlphaFoldDB" id="A0A2N1J9N4"/>
<dbReference type="InterPro" id="IPR008271">
    <property type="entry name" value="Ser/Thr_kinase_AS"/>
</dbReference>
<feature type="region of interest" description="Disordered" evidence="10">
    <location>
        <begin position="347"/>
        <end position="395"/>
    </location>
</feature>
<keyword evidence="4 9" id="KW-0547">Nucleotide-binding</keyword>
<dbReference type="InterPro" id="IPR011009">
    <property type="entry name" value="Kinase-like_dom_sf"/>
</dbReference>
<evidence type="ECO:0000256" key="9">
    <source>
        <dbReference type="PROSITE-ProRule" id="PRU10141"/>
    </source>
</evidence>
<evidence type="ECO:0000256" key="7">
    <source>
        <dbReference type="ARBA" id="ARBA00047899"/>
    </source>
</evidence>
<evidence type="ECO:0000256" key="10">
    <source>
        <dbReference type="SAM" id="MobiDB-lite"/>
    </source>
</evidence>
<proteinExistence type="predicted"/>
<evidence type="ECO:0000313" key="12">
    <source>
        <dbReference type="EMBL" id="PKI83258.1"/>
    </source>
</evidence>
<dbReference type="OrthoDB" id="541276at2759"/>
<evidence type="ECO:0000256" key="2">
    <source>
        <dbReference type="ARBA" id="ARBA00022527"/>
    </source>
</evidence>
<dbReference type="EC" id="2.7.11.1" evidence="1"/>
<keyword evidence="6 9" id="KW-0067">ATP-binding</keyword>
<dbReference type="EMBL" id="KZ454992">
    <property type="protein sequence ID" value="PKI83258.1"/>
    <property type="molecule type" value="Genomic_DNA"/>
</dbReference>
<evidence type="ECO:0000256" key="4">
    <source>
        <dbReference type="ARBA" id="ARBA00022741"/>
    </source>
</evidence>
<feature type="domain" description="Protein kinase" evidence="11">
    <location>
        <begin position="20"/>
        <end position="323"/>
    </location>
</feature>
<name>A0A2N1J9N4_9BASI</name>
<gene>
    <name evidence="12" type="ORF">MVES_003054</name>
</gene>